<name>A0ACC2AA56_DIPCM</name>
<evidence type="ECO:0000313" key="2">
    <source>
        <dbReference type="Proteomes" id="UP001162992"/>
    </source>
</evidence>
<evidence type="ECO:0000313" key="1">
    <source>
        <dbReference type="EMBL" id="KAJ7514385.1"/>
    </source>
</evidence>
<proteinExistence type="predicted"/>
<keyword evidence="2" id="KW-1185">Reference proteome</keyword>
<dbReference type="Proteomes" id="UP001162992">
    <property type="component" value="Chromosome 23"/>
</dbReference>
<accession>A0ACC2AA56</accession>
<protein>
    <submittedName>
        <fullName evidence="1">Uncharacterized protein</fullName>
    </submittedName>
</protein>
<reference evidence="2" key="1">
    <citation type="journal article" date="2024" name="Proc. Natl. Acad. Sci. U.S.A.">
        <title>Extraordinary preservation of gene collinearity over three hundred million years revealed in homosporous lycophytes.</title>
        <authorList>
            <person name="Li C."/>
            <person name="Wickell D."/>
            <person name="Kuo L.Y."/>
            <person name="Chen X."/>
            <person name="Nie B."/>
            <person name="Liao X."/>
            <person name="Peng D."/>
            <person name="Ji J."/>
            <person name="Jenkins J."/>
            <person name="Williams M."/>
            <person name="Shu S."/>
            <person name="Plott C."/>
            <person name="Barry K."/>
            <person name="Rajasekar S."/>
            <person name="Grimwood J."/>
            <person name="Han X."/>
            <person name="Sun S."/>
            <person name="Hou Z."/>
            <person name="He W."/>
            <person name="Dai G."/>
            <person name="Sun C."/>
            <person name="Schmutz J."/>
            <person name="Leebens-Mack J.H."/>
            <person name="Li F.W."/>
            <person name="Wang L."/>
        </authorList>
    </citation>
    <scope>NUCLEOTIDE SEQUENCE [LARGE SCALE GENOMIC DNA]</scope>
    <source>
        <strain evidence="2">cv. PW_Plant_1</strain>
    </source>
</reference>
<gene>
    <name evidence="1" type="ORF">O6H91_23G041900</name>
</gene>
<sequence length="147" mass="16096">MHRIVGAFGNMWCGKIGQDLCRPLADYALHFDQASGLLSRGSASTRWPFHPADHPQYSTTRSPKKWKGNKEDQQSNDGSIYTPSLKREITTQDIFLAKQKETEEGLSYSGTVTDVEGTLLHGISGAVHPTKQTTGSNLGTGHSHQTV</sequence>
<dbReference type="EMBL" id="CM055114">
    <property type="protein sequence ID" value="KAJ7514385.1"/>
    <property type="molecule type" value="Genomic_DNA"/>
</dbReference>
<organism evidence="1 2">
    <name type="scientific">Diphasiastrum complanatum</name>
    <name type="common">Issler's clubmoss</name>
    <name type="synonym">Lycopodium complanatum</name>
    <dbReference type="NCBI Taxonomy" id="34168"/>
    <lineage>
        <taxon>Eukaryota</taxon>
        <taxon>Viridiplantae</taxon>
        <taxon>Streptophyta</taxon>
        <taxon>Embryophyta</taxon>
        <taxon>Tracheophyta</taxon>
        <taxon>Lycopodiopsida</taxon>
        <taxon>Lycopodiales</taxon>
        <taxon>Lycopodiaceae</taxon>
        <taxon>Lycopodioideae</taxon>
        <taxon>Diphasiastrum</taxon>
    </lineage>
</organism>
<comment type="caution">
    <text evidence="1">The sequence shown here is derived from an EMBL/GenBank/DDBJ whole genome shotgun (WGS) entry which is preliminary data.</text>
</comment>